<name>A0A2W6NNF0_9BACL</name>
<dbReference type="InterPro" id="IPR002509">
    <property type="entry name" value="NODB_dom"/>
</dbReference>
<gene>
    <name evidence="2" type="ORF">DN757_01495</name>
</gene>
<evidence type="ECO:0000313" key="2">
    <source>
        <dbReference type="EMBL" id="PZT57357.1"/>
    </source>
</evidence>
<sequence>MNIQEAKETIAEMGKALHELQIISWNEVFENLPDKELIEDDVYDNLLKLEEGIKDLSEFFE</sequence>
<dbReference type="Proteomes" id="UP000249204">
    <property type="component" value="Unassembled WGS sequence"/>
</dbReference>
<accession>A0A2W6NNF0</accession>
<evidence type="ECO:0000259" key="1">
    <source>
        <dbReference type="PROSITE" id="PS51677"/>
    </source>
</evidence>
<dbReference type="RefSeq" id="WP_111268509.1">
    <property type="nucleotide sequence ID" value="NZ_QKWW01000006.1"/>
</dbReference>
<dbReference type="AlphaFoldDB" id="A0A2W6NNF0"/>
<proteinExistence type="predicted"/>
<evidence type="ECO:0000313" key="3">
    <source>
        <dbReference type="Proteomes" id="UP000249204"/>
    </source>
</evidence>
<dbReference type="GO" id="GO:0005975">
    <property type="term" value="P:carbohydrate metabolic process"/>
    <property type="evidence" value="ECO:0007669"/>
    <property type="project" value="InterPro"/>
</dbReference>
<comment type="caution">
    <text evidence="2">The sequence shown here is derived from an EMBL/GenBank/DDBJ whole genome shotgun (WGS) entry which is preliminary data.</text>
</comment>
<dbReference type="EMBL" id="QKWW01000006">
    <property type="protein sequence ID" value="PZT57357.1"/>
    <property type="molecule type" value="Genomic_DNA"/>
</dbReference>
<dbReference type="PROSITE" id="PS51677">
    <property type="entry name" value="NODB"/>
    <property type="match status" value="1"/>
</dbReference>
<protein>
    <recommendedName>
        <fullName evidence="1">NodB homology domain-containing protein</fullName>
    </recommendedName>
</protein>
<reference evidence="2 3" key="1">
    <citation type="submission" date="2018-06" db="EMBL/GenBank/DDBJ databases">
        <title>Isolation of heavy metals resistant Paenibacillus silvae NC2 from Gold-Copper mine in ZiJin, China.</title>
        <authorList>
            <person name="Xu J."/>
            <person name="Mazhar H.S."/>
            <person name="Rensing C."/>
        </authorList>
    </citation>
    <scope>NUCLEOTIDE SEQUENCE [LARGE SCALE GENOMIC DNA]</scope>
    <source>
        <strain evidence="2 3">NC2</strain>
    </source>
</reference>
<dbReference type="GO" id="GO:0016810">
    <property type="term" value="F:hydrolase activity, acting on carbon-nitrogen (but not peptide) bonds"/>
    <property type="evidence" value="ECO:0007669"/>
    <property type="project" value="InterPro"/>
</dbReference>
<organism evidence="2 3">
    <name type="scientific">Paenibacillus silvae</name>
    <dbReference type="NCBI Taxonomy" id="1325358"/>
    <lineage>
        <taxon>Bacteria</taxon>
        <taxon>Bacillati</taxon>
        <taxon>Bacillota</taxon>
        <taxon>Bacilli</taxon>
        <taxon>Bacillales</taxon>
        <taxon>Paenibacillaceae</taxon>
        <taxon>Paenibacillus</taxon>
    </lineage>
</organism>
<feature type="domain" description="NodB homology" evidence="1">
    <location>
        <begin position="1"/>
        <end position="61"/>
    </location>
</feature>